<gene>
    <name evidence="1" type="ORF">B0T22DRAFT_177257</name>
</gene>
<reference evidence="1" key="1">
    <citation type="journal article" date="2023" name="Mol. Phylogenet. Evol.">
        <title>Genome-scale phylogeny and comparative genomics of the fungal order Sordariales.</title>
        <authorList>
            <person name="Hensen N."/>
            <person name="Bonometti L."/>
            <person name="Westerberg I."/>
            <person name="Brannstrom I.O."/>
            <person name="Guillou S."/>
            <person name="Cros-Aarteil S."/>
            <person name="Calhoun S."/>
            <person name="Haridas S."/>
            <person name="Kuo A."/>
            <person name="Mondo S."/>
            <person name="Pangilinan J."/>
            <person name="Riley R."/>
            <person name="LaButti K."/>
            <person name="Andreopoulos B."/>
            <person name="Lipzen A."/>
            <person name="Chen C."/>
            <person name="Yan M."/>
            <person name="Daum C."/>
            <person name="Ng V."/>
            <person name="Clum A."/>
            <person name="Steindorff A."/>
            <person name="Ohm R.A."/>
            <person name="Martin F."/>
            <person name="Silar P."/>
            <person name="Natvig D.O."/>
            <person name="Lalanne C."/>
            <person name="Gautier V."/>
            <person name="Ament-Velasquez S.L."/>
            <person name="Kruys A."/>
            <person name="Hutchinson M.I."/>
            <person name="Powell A.J."/>
            <person name="Barry K."/>
            <person name="Miller A.N."/>
            <person name="Grigoriev I.V."/>
            <person name="Debuchy R."/>
            <person name="Gladieux P."/>
            <person name="Hiltunen Thoren M."/>
            <person name="Johannesson H."/>
        </authorList>
    </citation>
    <scope>NUCLEOTIDE SEQUENCE</scope>
    <source>
        <strain evidence="1">CBS 314.62</strain>
    </source>
</reference>
<dbReference type="EMBL" id="JAULSO010000002">
    <property type="protein sequence ID" value="KAK3689711.1"/>
    <property type="molecule type" value="Genomic_DNA"/>
</dbReference>
<reference evidence="1" key="2">
    <citation type="submission" date="2023-06" db="EMBL/GenBank/DDBJ databases">
        <authorList>
            <consortium name="Lawrence Berkeley National Laboratory"/>
            <person name="Haridas S."/>
            <person name="Hensen N."/>
            <person name="Bonometti L."/>
            <person name="Westerberg I."/>
            <person name="Brannstrom I.O."/>
            <person name="Guillou S."/>
            <person name="Cros-Aarteil S."/>
            <person name="Calhoun S."/>
            <person name="Kuo A."/>
            <person name="Mondo S."/>
            <person name="Pangilinan J."/>
            <person name="Riley R."/>
            <person name="Labutti K."/>
            <person name="Andreopoulos B."/>
            <person name="Lipzen A."/>
            <person name="Chen C."/>
            <person name="Yanf M."/>
            <person name="Daum C."/>
            <person name="Ng V."/>
            <person name="Clum A."/>
            <person name="Steindorff A."/>
            <person name="Ohm R."/>
            <person name="Martin F."/>
            <person name="Silar P."/>
            <person name="Natvig D."/>
            <person name="Lalanne C."/>
            <person name="Gautier V."/>
            <person name="Ament-Velasquez S.L."/>
            <person name="Kruys A."/>
            <person name="Hutchinson M.I."/>
            <person name="Powell A.J."/>
            <person name="Barry K."/>
            <person name="Miller A.N."/>
            <person name="Grigoriev I.V."/>
            <person name="Debuchy R."/>
            <person name="Gladieux P."/>
            <person name="Thoren M.H."/>
            <person name="Johannesson H."/>
        </authorList>
    </citation>
    <scope>NUCLEOTIDE SEQUENCE</scope>
    <source>
        <strain evidence="1">CBS 314.62</strain>
    </source>
</reference>
<evidence type="ECO:0008006" key="3">
    <source>
        <dbReference type="Google" id="ProtNLM"/>
    </source>
</evidence>
<organism evidence="1 2">
    <name type="scientific">Podospora appendiculata</name>
    <dbReference type="NCBI Taxonomy" id="314037"/>
    <lineage>
        <taxon>Eukaryota</taxon>
        <taxon>Fungi</taxon>
        <taxon>Dikarya</taxon>
        <taxon>Ascomycota</taxon>
        <taxon>Pezizomycotina</taxon>
        <taxon>Sordariomycetes</taxon>
        <taxon>Sordariomycetidae</taxon>
        <taxon>Sordariales</taxon>
        <taxon>Podosporaceae</taxon>
        <taxon>Podospora</taxon>
    </lineage>
</organism>
<evidence type="ECO:0000313" key="2">
    <source>
        <dbReference type="Proteomes" id="UP001270362"/>
    </source>
</evidence>
<evidence type="ECO:0000313" key="1">
    <source>
        <dbReference type="EMBL" id="KAK3689711.1"/>
    </source>
</evidence>
<dbReference type="AlphaFoldDB" id="A0AAE0XC21"/>
<dbReference type="InterPro" id="IPR036400">
    <property type="entry name" value="Cyt_B5-like_heme/steroid_sf"/>
</dbReference>
<comment type="caution">
    <text evidence="1">The sequence shown here is derived from an EMBL/GenBank/DDBJ whole genome shotgun (WGS) entry which is preliminary data.</text>
</comment>
<dbReference type="SUPFAM" id="SSF55856">
    <property type="entry name" value="Cytochrome b5-like heme/steroid binding domain"/>
    <property type="match status" value="1"/>
</dbReference>
<proteinExistence type="predicted"/>
<name>A0AAE0XC21_9PEZI</name>
<accession>A0AAE0XC21</accession>
<sequence>MRDWSMAGGQIARDLWVRVDDLVYDVSDIVEHGPHIDPQIRTTLRACGGAECTDENMRFNLQHMNVAPVMGRLVREERKPKRKRADAEVEREERIKKKARRSEMIERVVDNTLDCGTSQQIAIDSLIADQQRRLPDLNFHIFTAPRKTWMFSWSNHPKHQGIGANTAMELHRTRHCSW</sequence>
<keyword evidence="2" id="KW-1185">Reference proteome</keyword>
<protein>
    <recommendedName>
        <fullName evidence="3">Cytochrome b5 heme-binding domain-containing protein</fullName>
    </recommendedName>
</protein>
<dbReference type="Proteomes" id="UP001270362">
    <property type="component" value="Unassembled WGS sequence"/>
</dbReference>